<sequence>MARYSLHSAAEVQQDLVDYLRACRKAAKLSRTALAERSAVLESTIKKFETTEQVLLRQFLLLWQNLDDLVRLQGLTEPESPTERMPTSIDEVLSR</sequence>
<dbReference type="SUPFAM" id="SSF47413">
    <property type="entry name" value="lambda repressor-like DNA-binding domains"/>
    <property type="match status" value="1"/>
</dbReference>
<dbReference type="EMBL" id="CP038437">
    <property type="protein sequence ID" value="QEM83757.1"/>
    <property type="molecule type" value="Genomic_DNA"/>
</dbReference>
<evidence type="ECO:0000313" key="3">
    <source>
        <dbReference type="Proteomes" id="UP000324285"/>
    </source>
</evidence>
<dbReference type="InterPro" id="IPR010982">
    <property type="entry name" value="Lambda_DNA-bd_dom_sf"/>
</dbReference>
<feature type="region of interest" description="Disordered" evidence="1">
    <location>
        <begin position="76"/>
        <end position="95"/>
    </location>
</feature>
<protein>
    <submittedName>
        <fullName evidence="2">Helix-turn-helix domain-containing protein</fullName>
    </submittedName>
</protein>
<name>A0A5C1NMU0_9GAMM</name>
<evidence type="ECO:0000256" key="1">
    <source>
        <dbReference type="SAM" id="MobiDB-lite"/>
    </source>
</evidence>
<gene>
    <name evidence="2" type="ORF">E4T21_20925</name>
</gene>
<dbReference type="AlphaFoldDB" id="A0A5C1NMU0"/>
<dbReference type="Proteomes" id="UP000324285">
    <property type="component" value="Chromosome"/>
</dbReference>
<reference evidence="2" key="1">
    <citation type="submission" date="2021-02" db="EMBL/GenBank/DDBJ databases">
        <title>Strain Y2R2, a novel species of the genus Halomonas.</title>
        <authorList>
            <person name="Huang H."/>
        </authorList>
    </citation>
    <scope>NUCLEOTIDE SEQUENCE</scope>
    <source>
        <strain evidence="2">Y2R2</strain>
    </source>
</reference>
<proteinExistence type="predicted"/>
<dbReference type="Gene3D" id="1.10.260.40">
    <property type="entry name" value="lambda repressor-like DNA-binding domains"/>
    <property type="match status" value="1"/>
</dbReference>
<evidence type="ECO:0000313" key="2">
    <source>
        <dbReference type="EMBL" id="QEM83757.1"/>
    </source>
</evidence>
<dbReference type="Pfam" id="PF13560">
    <property type="entry name" value="HTH_31"/>
    <property type="match status" value="1"/>
</dbReference>
<dbReference type="RefSeq" id="WP_149286877.1">
    <property type="nucleotide sequence ID" value="NZ_CP038437.2"/>
</dbReference>
<organism evidence="2 3">
    <name type="scientific">Halomonas binhaiensis</name>
    <dbReference type="NCBI Taxonomy" id="2562282"/>
    <lineage>
        <taxon>Bacteria</taxon>
        <taxon>Pseudomonadati</taxon>
        <taxon>Pseudomonadota</taxon>
        <taxon>Gammaproteobacteria</taxon>
        <taxon>Oceanospirillales</taxon>
        <taxon>Halomonadaceae</taxon>
        <taxon>Halomonas</taxon>
    </lineage>
</organism>
<accession>A0A5C1NMU0</accession>
<dbReference type="KEGG" id="hbh:E4T21_20925"/>
<dbReference type="GO" id="GO:0003677">
    <property type="term" value="F:DNA binding"/>
    <property type="evidence" value="ECO:0007669"/>
    <property type="project" value="InterPro"/>
</dbReference>
<keyword evidence="3" id="KW-1185">Reference proteome</keyword>
<dbReference type="OrthoDB" id="199997at2"/>